<organism evidence="1 2">
    <name type="scientific">Steinernema carpocapsae</name>
    <name type="common">Entomopathogenic nematode</name>
    <dbReference type="NCBI Taxonomy" id="34508"/>
    <lineage>
        <taxon>Eukaryota</taxon>
        <taxon>Metazoa</taxon>
        <taxon>Ecdysozoa</taxon>
        <taxon>Nematoda</taxon>
        <taxon>Chromadorea</taxon>
        <taxon>Rhabditida</taxon>
        <taxon>Tylenchina</taxon>
        <taxon>Panagrolaimomorpha</taxon>
        <taxon>Strongyloidoidea</taxon>
        <taxon>Steinernematidae</taxon>
        <taxon>Steinernema</taxon>
    </lineage>
</organism>
<dbReference type="Proteomes" id="UP000298663">
    <property type="component" value="Unassembled WGS sequence"/>
</dbReference>
<protein>
    <submittedName>
        <fullName evidence="1">Uncharacterized protein</fullName>
    </submittedName>
</protein>
<accession>A0A4U5M1G5</accession>
<proteinExistence type="predicted"/>
<keyword evidence="2" id="KW-1185">Reference proteome</keyword>
<reference evidence="1 2" key="2">
    <citation type="journal article" date="2019" name="G3 (Bethesda)">
        <title>Hybrid Assembly of the Genome of the Entomopathogenic Nematode Steinernema carpocapsae Identifies the X-Chromosome.</title>
        <authorList>
            <person name="Serra L."/>
            <person name="Macchietto M."/>
            <person name="Macias-Munoz A."/>
            <person name="McGill C.J."/>
            <person name="Rodriguez I.M."/>
            <person name="Rodriguez B."/>
            <person name="Murad R."/>
            <person name="Mortazavi A."/>
        </authorList>
    </citation>
    <scope>NUCLEOTIDE SEQUENCE [LARGE SCALE GENOMIC DNA]</scope>
    <source>
        <strain evidence="1 2">ALL</strain>
    </source>
</reference>
<evidence type="ECO:0000313" key="2">
    <source>
        <dbReference type="Proteomes" id="UP000298663"/>
    </source>
</evidence>
<dbReference type="EMBL" id="AZBU02000010">
    <property type="protein sequence ID" value="TKR62143.1"/>
    <property type="molecule type" value="Genomic_DNA"/>
</dbReference>
<gene>
    <name evidence="1" type="ORF">L596_026140</name>
</gene>
<dbReference type="AlphaFoldDB" id="A0A4U5M1G5"/>
<evidence type="ECO:0000313" key="1">
    <source>
        <dbReference type="EMBL" id="TKR62143.1"/>
    </source>
</evidence>
<comment type="caution">
    <text evidence="1">The sequence shown here is derived from an EMBL/GenBank/DDBJ whole genome shotgun (WGS) entry which is preliminary data.</text>
</comment>
<reference evidence="1 2" key="1">
    <citation type="journal article" date="2015" name="Genome Biol.">
        <title>Comparative genomics of Steinernema reveals deeply conserved gene regulatory networks.</title>
        <authorList>
            <person name="Dillman A.R."/>
            <person name="Macchietto M."/>
            <person name="Porter C.F."/>
            <person name="Rogers A."/>
            <person name="Williams B."/>
            <person name="Antoshechkin I."/>
            <person name="Lee M.M."/>
            <person name="Goodwin Z."/>
            <person name="Lu X."/>
            <person name="Lewis E.E."/>
            <person name="Goodrich-Blair H."/>
            <person name="Stock S.P."/>
            <person name="Adams B.J."/>
            <person name="Sternberg P.W."/>
            <person name="Mortazavi A."/>
        </authorList>
    </citation>
    <scope>NUCLEOTIDE SEQUENCE [LARGE SCALE GENOMIC DNA]</scope>
    <source>
        <strain evidence="1 2">ALL</strain>
    </source>
</reference>
<name>A0A4U5M1G5_STECR</name>
<sequence>MQTPFVLNLKTCPWSALFPKNGHLLHFCGCQVSKNQCLRYLSNSPTIATVIPAEFTENRLQRRHSALLKCN</sequence>